<dbReference type="eggNOG" id="arCOG00896">
    <property type="taxonomic scope" value="Archaea"/>
</dbReference>
<organism evidence="3 4">
    <name type="scientific">Natronorubrum tibetense GA33</name>
    <dbReference type="NCBI Taxonomy" id="1114856"/>
    <lineage>
        <taxon>Archaea</taxon>
        <taxon>Methanobacteriati</taxon>
        <taxon>Methanobacteriota</taxon>
        <taxon>Stenosarchaea group</taxon>
        <taxon>Halobacteria</taxon>
        <taxon>Halobacteriales</taxon>
        <taxon>Natrialbaceae</taxon>
        <taxon>Natronorubrum</taxon>
    </lineage>
</organism>
<evidence type="ECO:0000313" key="4">
    <source>
        <dbReference type="Proteomes" id="UP000011599"/>
    </source>
</evidence>
<comment type="caution">
    <text evidence="3">The sequence shown here is derived from an EMBL/GenBank/DDBJ whole genome shotgun (WGS) entry which is preliminary data.</text>
</comment>
<protein>
    <submittedName>
        <fullName evidence="3">Family 2 glycosyl transferase</fullName>
    </submittedName>
</protein>
<sequence length="340" mass="37598">MIVPAYNEEGHVGDVIREMPEFVDRIYAVDDRSTDGTWAEVLDAAETGAGEHSSSGLRTMLTDGGRIANRGSVHERVGQVVPVRHHENRGAGGSIKTGYLLALVDGVDITVTVDGDEQMDLGQMTRLLDPIVEGRVQYAKGNRLLRTKPNRVMPTWRLFGNAVLTVLTSIASGYWGIMDPQNGYTAISREALETIEVEDLYEYYGYTNDVLTKLNVHNIRVGDVTMKPIYGDEKSSIVYTEYIPKVSGMLLRNFVWRLQKTNRGWFVHPLALSYIVGGIASGLAAAIGVRSLYAHVSRKKGSTERFASSLTLFAVGCLCILFGTVFDIHCNEEKVVRIHD</sequence>
<reference evidence="3 4" key="1">
    <citation type="journal article" date="2014" name="PLoS Genet.">
        <title>Phylogenetically driven sequencing of extremely halophilic archaea reveals strategies for static and dynamic osmo-response.</title>
        <authorList>
            <person name="Becker E.A."/>
            <person name="Seitzer P.M."/>
            <person name="Tritt A."/>
            <person name="Larsen D."/>
            <person name="Krusor M."/>
            <person name="Yao A.I."/>
            <person name="Wu D."/>
            <person name="Madern D."/>
            <person name="Eisen J.A."/>
            <person name="Darling A.E."/>
            <person name="Facciotti M.T."/>
        </authorList>
    </citation>
    <scope>NUCLEOTIDE SEQUENCE [LARGE SCALE GENOMIC DNA]</scope>
    <source>
        <strain evidence="3 4">GA33</strain>
    </source>
</reference>
<dbReference type="PATRIC" id="fig|1114856.3.peg.554"/>
<proteinExistence type="predicted"/>
<dbReference type="GO" id="GO:0006487">
    <property type="term" value="P:protein N-linked glycosylation"/>
    <property type="evidence" value="ECO:0007669"/>
    <property type="project" value="TreeGrafter"/>
</dbReference>
<keyword evidence="3" id="KW-0808">Transferase</keyword>
<keyword evidence="1" id="KW-1133">Transmembrane helix</keyword>
<feature type="transmembrane region" description="Helical" evidence="1">
    <location>
        <begin position="305"/>
        <end position="326"/>
    </location>
</feature>
<dbReference type="Pfam" id="PF00535">
    <property type="entry name" value="Glycos_transf_2"/>
    <property type="match status" value="1"/>
</dbReference>
<dbReference type="CDD" id="cd04179">
    <property type="entry name" value="DPM_DPG-synthase_like"/>
    <property type="match status" value="1"/>
</dbReference>
<keyword evidence="1" id="KW-0472">Membrane</keyword>
<dbReference type="SUPFAM" id="SSF53448">
    <property type="entry name" value="Nucleotide-diphospho-sugar transferases"/>
    <property type="match status" value="1"/>
</dbReference>
<evidence type="ECO:0000259" key="2">
    <source>
        <dbReference type="Pfam" id="PF00535"/>
    </source>
</evidence>
<evidence type="ECO:0000313" key="3">
    <source>
        <dbReference type="EMBL" id="ELY45812.1"/>
    </source>
</evidence>
<dbReference type="PANTHER" id="PTHR10859:SF105">
    <property type="entry name" value="DOLICHYL-PHOSPHATE BETA-D-MANNOSYLTRANSFERASE"/>
    <property type="match status" value="1"/>
</dbReference>
<dbReference type="EMBL" id="AOHW01000006">
    <property type="protein sequence ID" value="ELY45812.1"/>
    <property type="molecule type" value="Genomic_DNA"/>
</dbReference>
<dbReference type="STRING" id="1114856.GCA_000383975_03688"/>
<accession>L9W8W8</accession>
<dbReference type="Proteomes" id="UP000011599">
    <property type="component" value="Unassembled WGS sequence"/>
</dbReference>
<dbReference type="PANTHER" id="PTHR10859">
    <property type="entry name" value="GLYCOSYL TRANSFERASE"/>
    <property type="match status" value="1"/>
</dbReference>
<feature type="transmembrane region" description="Helical" evidence="1">
    <location>
        <begin position="271"/>
        <end position="293"/>
    </location>
</feature>
<name>L9W8W8_9EURY</name>
<dbReference type="InterPro" id="IPR029044">
    <property type="entry name" value="Nucleotide-diphossugar_trans"/>
</dbReference>
<dbReference type="Gene3D" id="3.90.550.10">
    <property type="entry name" value="Spore Coat Polysaccharide Biosynthesis Protein SpsA, Chain A"/>
    <property type="match status" value="1"/>
</dbReference>
<dbReference type="InterPro" id="IPR001173">
    <property type="entry name" value="Glyco_trans_2-like"/>
</dbReference>
<gene>
    <name evidence="3" type="ORF">C496_02682</name>
</gene>
<dbReference type="GO" id="GO:0016740">
    <property type="term" value="F:transferase activity"/>
    <property type="evidence" value="ECO:0007669"/>
    <property type="project" value="UniProtKB-KW"/>
</dbReference>
<feature type="domain" description="Glycosyltransferase 2-like" evidence="2">
    <location>
        <begin position="2"/>
        <end position="194"/>
    </location>
</feature>
<keyword evidence="4" id="KW-1185">Reference proteome</keyword>
<feature type="transmembrane region" description="Helical" evidence="1">
    <location>
        <begin position="158"/>
        <end position="177"/>
    </location>
</feature>
<dbReference type="AlphaFoldDB" id="L9W8W8"/>
<keyword evidence="1" id="KW-0812">Transmembrane</keyword>
<evidence type="ECO:0000256" key="1">
    <source>
        <dbReference type="SAM" id="Phobius"/>
    </source>
</evidence>